<dbReference type="PIRSF" id="PIRSF000401">
    <property type="entry name" value="RPL11_MTase"/>
    <property type="match status" value="1"/>
</dbReference>
<comment type="catalytic activity">
    <reaction evidence="6">
        <text>L-lysyl-[protein] + 3 S-adenosyl-L-methionine = N(6),N(6),N(6)-trimethyl-L-lysyl-[protein] + 3 S-adenosyl-L-homocysteine + 3 H(+)</text>
        <dbReference type="Rhea" id="RHEA:54192"/>
        <dbReference type="Rhea" id="RHEA-COMP:9752"/>
        <dbReference type="Rhea" id="RHEA-COMP:13826"/>
        <dbReference type="ChEBI" id="CHEBI:15378"/>
        <dbReference type="ChEBI" id="CHEBI:29969"/>
        <dbReference type="ChEBI" id="CHEBI:57856"/>
        <dbReference type="ChEBI" id="CHEBI:59789"/>
        <dbReference type="ChEBI" id="CHEBI:61961"/>
    </reaction>
</comment>
<comment type="similarity">
    <text evidence="1 6">Belongs to the methyltransferase superfamily. PrmA family.</text>
</comment>
<dbReference type="Gene3D" id="3.40.50.150">
    <property type="entry name" value="Vaccinia Virus protein VP39"/>
    <property type="match status" value="1"/>
</dbReference>
<feature type="binding site" evidence="6">
    <location>
        <position position="150"/>
    </location>
    <ligand>
        <name>S-adenosyl-L-methionine</name>
        <dbReference type="ChEBI" id="CHEBI:59789"/>
    </ligand>
</feature>
<dbReference type="InterPro" id="IPR004498">
    <property type="entry name" value="Ribosomal_PrmA_MeTrfase"/>
</dbReference>
<evidence type="ECO:0000256" key="5">
    <source>
        <dbReference type="ARBA" id="ARBA00022691"/>
    </source>
</evidence>
<keyword evidence="8" id="KW-1185">Reference proteome</keyword>
<proteinExistence type="inferred from homology"/>
<dbReference type="EC" id="2.1.1.-" evidence="6"/>
<dbReference type="SUPFAM" id="SSF53335">
    <property type="entry name" value="S-adenosyl-L-methionine-dependent methyltransferases"/>
    <property type="match status" value="1"/>
</dbReference>
<keyword evidence="7" id="KW-0689">Ribosomal protein</keyword>
<dbReference type="HAMAP" id="MF_00735">
    <property type="entry name" value="Methyltr_PrmA"/>
    <property type="match status" value="1"/>
</dbReference>
<dbReference type="AlphaFoldDB" id="A0A7S8E7N8"/>
<dbReference type="KEGG" id="pmet:G4Y79_19630"/>
<accession>A0A7S8E7N8</accession>
<keyword evidence="3 6" id="KW-0489">Methyltransferase</keyword>
<keyword evidence="7" id="KW-0687">Ribonucleoprotein</keyword>
<evidence type="ECO:0000256" key="6">
    <source>
        <dbReference type="HAMAP-Rule" id="MF_00735"/>
    </source>
</evidence>
<evidence type="ECO:0000256" key="4">
    <source>
        <dbReference type="ARBA" id="ARBA00022679"/>
    </source>
</evidence>
<name>A0A7S8E7N8_9CHLR</name>
<dbReference type="PANTHER" id="PTHR43648:SF1">
    <property type="entry name" value="ELECTRON TRANSFER FLAVOPROTEIN BETA SUBUNIT LYSINE METHYLTRANSFERASE"/>
    <property type="match status" value="1"/>
</dbReference>
<comment type="subcellular location">
    <subcellularLocation>
        <location evidence="6">Cytoplasm</location>
    </subcellularLocation>
</comment>
<feature type="binding site" evidence="6">
    <location>
        <position position="171"/>
    </location>
    <ligand>
        <name>S-adenosyl-L-methionine</name>
        <dbReference type="ChEBI" id="CHEBI:59789"/>
    </ligand>
</feature>
<evidence type="ECO:0000313" key="7">
    <source>
        <dbReference type="EMBL" id="QPC81877.1"/>
    </source>
</evidence>
<gene>
    <name evidence="6 7" type="primary">prmA</name>
    <name evidence="7" type="ORF">G4Y79_19630</name>
</gene>
<reference evidence="7 8" key="1">
    <citation type="submission" date="2020-02" db="EMBL/GenBank/DDBJ databases">
        <authorList>
            <person name="Zheng R.K."/>
            <person name="Sun C.M."/>
        </authorList>
    </citation>
    <scope>NUCLEOTIDE SEQUENCE [LARGE SCALE GENOMIC DNA]</scope>
    <source>
        <strain evidence="8">rifampicinis</strain>
    </source>
</reference>
<comment type="function">
    <text evidence="6">Methylates ribosomal protein L11.</text>
</comment>
<dbReference type="CDD" id="cd02440">
    <property type="entry name" value="AdoMet_MTases"/>
    <property type="match status" value="1"/>
</dbReference>
<sequence length="304" mass="33175">MSQWVEVSLKVDGEAAEAVAQELQKFCHQGVSVEQGGNMPIAWDEDENPQPEYLIVRGYFADDERAEETKQQIDRVLGYLNMMYPVGEAVYSTVADEDWADAWKVHYKPVRLGEHILIRPRWIDVETQPDDVVISLDPGMAFGTGTHPTTQLCLEALEKLVEPDTDVLDLGCGSGILSIAAAKLGANKILAVDIDPIAVKATIENAQDNGITEGIVAQTGSLETVLSSARRFDLIVVNILAKIIIPMCDNHLGDTVRPGGKAIFSGIIDEQADDVEAALRKTGLEPYERLAQGDWVAILAKRPA</sequence>
<dbReference type="GO" id="GO:0032259">
    <property type="term" value="P:methylation"/>
    <property type="evidence" value="ECO:0007669"/>
    <property type="project" value="UniProtKB-KW"/>
</dbReference>
<dbReference type="GO" id="GO:0005737">
    <property type="term" value="C:cytoplasm"/>
    <property type="evidence" value="ECO:0007669"/>
    <property type="project" value="UniProtKB-SubCell"/>
</dbReference>
<dbReference type="Proteomes" id="UP000594468">
    <property type="component" value="Chromosome"/>
</dbReference>
<dbReference type="GO" id="GO:0008276">
    <property type="term" value="F:protein methyltransferase activity"/>
    <property type="evidence" value="ECO:0007669"/>
    <property type="project" value="UniProtKB-UniRule"/>
</dbReference>
<dbReference type="PANTHER" id="PTHR43648">
    <property type="entry name" value="ELECTRON TRANSFER FLAVOPROTEIN BETA SUBUNIT LYSINE METHYLTRANSFERASE"/>
    <property type="match status" value="1"/>
</dbReference>
<dbReference type="InterPro" id="IPR029063">
    <property type="entry name" value="SAM-dependent_MTases_sf"/>
</dbReference>
<evidence type="ECO:0000256" key="1">
    <source>
        <dbReference type="ARBA" id="ARBA00009741"/>
    </source>
</evidence>
<feature type="binding site" evidence="6">
    <location>
        <position position="193"/>
    </location>
    <ligand>
        <name>S-adenosyl-L-methionine</name>
        <dbReference type="ChEBI" id="CHEBI:59789"/>
    </ligand>
</feature>
<dbReference type="GO" id="GO:0005840">
    <property type="term" value="C:ribosome"/>
    <property type="evidence" value="ECO:0007669"/>
    <property type="project" value="UniProtKB-KW"/>
</dbReference>
<dbReference type="NCBIfam" id="TIGR00406">
    <property type="entry name" value="prmA"/>
    <property type="match status" value="1"/>
</dbReference>
<evidence type="ECO:0000256" key="3">
    <source>
        <dbReference type="ARBA" id="ARBA00022603"/>
    </source>
</evidence>
<dbReference type="InterPro" id="IPR050078">
    <property type="entry name" value="Ribosomal_L11_MeTrfase_PrmA"/>
</dbReference>
<evidence type="ECO:0000256" key="2">
    <source>
        <dbReference type="ARBA" id="ARBA00022490"/>
    </source>
</evidence>
<organism evidence="7 8">
    <name type="scientific">Phototrophicus methaneseepsis</name>
    <dbReference type="NCBI Taxonomy" id="2710758"/>
    <lineage>
        <taxon>Bacteria</taxon>
        <taxon>Bacillati</taxon>
        <taxon>Chloroflexota</taxon>
        <taxon>Candidatus Thermofontia</taxon>
        <taxon>Phototrophicales</taxon>
        <taxon>Phototrophicaceae</taxon>
        <taxon>Phototrophicus</taxon>
    </lineage>
</organism>
<dbReference type="RefSeq" id="WP_195169948.1">
    <property type="nucleotide sequence ID" value="NZ_CP062983.1"/>
</dbReference>
<evidence type="ECO:0000313" key="8">
    <source>
        <dbReference type="Proteomes" id="UP000594468"/>
    </source>
</evidence>
<keyword evidence="4 6" id="KW-0808">Transferase</keyword>
<feature type="binding site" evidence="6">
    <location>
        <position position="238"/>
    </location>
    <ligand>
        <name>S-adenosyl-L-methionine</name>
        <dbReference type="ChEBI" id="CHEBI:59789"/>
    </ligand>
</feature>
<dbReference type="Pfam" id="PF06325">
    <property type="entry name" value="PrmA"/>
    <property type="match status" value="1"/>
</dbReference>
<keyword evidence="5 6" id="KW-0949">S-adenosyl-L-methionine</keyword>
<dbReference type="EMBL" id="CP062983">
    <property type="protein sequence ID" value="QPC81877.1"/>
    <property type="molecule type" value="Genomic_DNA"/>
</dbReference>
<keyword evidence="2 6" id="KW-0963">Cytoplasm</keyword>
<protein>
    <recommendedName>
        <fullName evidence="6">Ribosomal protein L11 methyltransferase</fullName>
        <shortName evidence="6">L11 Mtase</shortName>
        <ecNumber evidence="6">2.1.1.-</ecNumber>
    </recommendedName>
</protein>